<keyword evidence="2" id="KW-1133">Transmembrane helix</keyword>
<name>A0ABW0YVG9_9ACTN</name>
<dbReference type="Pfam" id="PF19621">
    <property type="entry name" value="DUF6126"/>
    <property type="match status" value="1"/>
</dbReference>
<keyword evidence="2" id="KW-0812">Transmembrane</keyword>
<evidence type="ECO:0000256" key="1">
    <source>
        <dbReference type="SAM" id="MobiDB-lite"/>
    </source>
</evidence>
<dbReference type="InterPro" id="IPR046129">
    <property type="entry name" value="DUF6126"/>
</dbReference>
<reference evidence="4" key="1">
    <citation type="journal article" date="2019" name="Int. J. Syst. Evol. Microbiol.">
        <title>The Global Catalogue of Microorganisms (GCM) 10K type strain sequencing project: providing services to taxonomists for standard genome sequencing and annotation.</title>
        <authorList>
            <consortium name="The Broad Institute Genomics Platform"/>
            <consortium name="The Broad Institute Genome Sequencing Center for Infectious Disease"/>
            <person name="Wu L."/>
            <person name="Ma J."/>
        </authorList>
    </citation>
    <scope>NUCLEOTIDE SEQUENCE [LARGE SCALE GENOMIC DNA]</scope>
    <source>
        <strain evidence="4">CGMCC 4.7304</strain>
    </source>
</reference>
<keyword evidence="2" id="KW-0472">Membrane</keyword>
<gene>
    <name evidence="3" type="ORF">ACFP1Z_03285</name>
</gene>
<feature type="compositionally biased region" description="Low complexity" evidence="1">
    <location>
        <begin position="14"/>
        <end position="30"/>
    </location>
</feature>
<dbReference type="EMBL" id="JBHSPB010000002">
    <property type="protein sequence ID" value="MFC5719209.1"/>
    <property type="molecule type" value="Genomic_DNA"/>
</dbReference>
<dbReference type="RefSeq" id="WP_390314223.1">
    <property type="nucleotide sequence ID" value="NZ_JBHSPB010000002.1"/>
</dbReference>
<comment type="caution">
    <text evidence="3">The sequence shown here is derived from an EMBL/GenBank/DDBJ whole genome shotgun (WGS) entry which is preliminary data.</text>
</comment>
<sequence length="70" mass="7532">MSDTAHTTDDVTGTDPEPTAQTAPAAPAVRTVREEDRAPMGMTMRVFIYLVAVHIFAAFLFLIFYLGGAG</sequence>
<feature type="transmembrane region" description="Helical" evidence="2">
    <location>
        <begin position="46"/>
        <end position="67"/>
    </location>
</feature>
<organism evidence="3 4">
    <name type="scientific">Streptomyces gamaensis</name>
    <dbReference type="NCBI Taxonomy" id="1763542"/>
    <lineage>
        <taxon>Bacteria</taxon>
        <taxon>Bacillati</taxon>
        <taxon>Actinomycetota</taxon>
        <taxon>Actinomycetes</taxon>
        <taxon>Kitasatosporales</taxon>
        <taxon>Streptomycetaceae</taxon>
        <taxon>Streptomyces</taxon>
    </lineage>
</organism>
<proteinExistence type="predicted"/>
<evidence type="ECO:0000313" key="3">
    <source>
        <dbReference type="EMBL" id="MFC5719209.1"/>
    </source>
</evidence>
<evidence type="ECO:0000313" key="4">
    <source>
        <dbReference type="Proteomes" id="UP001596083"/>
    </source>
</evidence>
<keyword evidence="4" id="KW-1185">Reference proteome</keyword>
<protein>
    <submittedName>
        <fullName evidence="3">DUF6126 family protein</fullName>
    </submittedName>
</protein>
<dbReference type="Proteomes" id="UP001596083">
    <property type="component" value="Unassembled WGS sequence"/>
</dbReference>
<feature type="region of interest" description="Disordered" evidence="1">
    <location>
        <begin position="1"/>
        <end position="32"/>
    </location>
</feature>
<accession>A0ABW0YVG9</accession>
<evidence type="ECO:0000256" key="2">
    <source>
        <dbReference type="SAM" id="Phobius"/>
    </source>
</evidence>